<evidence type="ECO:0000313" key="2">
    <source>
        <dbReference type="Proteomes" id="UP000466692"/>
    </source>
</evidence>
<reference evidence="1" key="1">
    <citation type="submission" date="2019-11" db="EMBL/GenBank/DDBJ databases">
        <title>Genome sequences of 17 halophilic strains isolated from different environments.</title>
        <authorList>
            <person name="Furrow R.E."/>
        </authorList>
    </citation>
    <scope>NUCLEOTIDE SEQUENCE</scope>
    <source>
        <strain evidence="1">22510_22_Filter</strain>
    </source>
</reference>
<keyword evidence="2" id="KW-1185">Reference proteome</keyword>
<evidence type="ECO:0000313" key="1">
    <source>
        <dbReference type="EMBL" id="MYL54953.1"/>
    </source>
</evidence>
<sequence length="114" mass="12916">MEGKDNKEKEENQKKVSNAKEDEINKLATNLFENEESLDFGSIIKVASNLVNDQELLDTVKNIGKTNPSELGETNTEESEANLLEDLVLKITEIRDELKIIKEQNTLLLEKLSK</sequence>
<protein>
    <submittedName>
        <fullName evidence="1">Uncharacterized protein</fullName>
    </submittedName>
</protein>
<dbReference type="Proteomes" id="UP000466692">
    <property type="component" value="Unassembled WGS sequence"/>
</dbReference>
<name>A0ACC7VJ13_9BACI</name>
<proteinExistence type="predicted"/>
<gene>
    <name evidence="1" type="ORF">GLW08_16585</name>
</gene>
<dbReference type="EMBL" id="WMEU01000006">
    <property type="protein sequence ID" value="MYL54953.1"/>
    <property type="molecule type" value="Genomic_DNA"/>
</dbReference>
<accession>A0ACC7VJ13</accession>
<organism evidence="1 2">
    <name type="scientific">Pontibacillus yanchengensis</name>
    <dbReference type="NCBI Taxonomy" id="462910"/>
    <lineage>
        <taxon>Bacteria</taxon>
        <taxon>Bacillati</taxon>
        <taxon>Bacillota</taxon>
        <taxon>Bacilli</taxon>
        <taxon>Bacillales</taxon>
        <taxon>Bacillaceae</taxon>
        <taxon>Pontibacillus</taxon>
    </lineage>
</organism>
<comment type="caution">
    <text evidence="1">The sequence shown here is derived from an EMBL/GenBank/DDBJ whole genome shotgun (WGS) entry which is preliminary data.</text>
</comment>